<evidence type="ECO:0000256" key="4">
    <source>
        <dbReference type="ARBA" id="ARBA00022989"/>
    </source>
</evidence>
<dbReference type="InterPro" id="IPR000276">
    <property type="entry name" value="GPCR_Rhodpsn"/>
</dbReference>
<reference evidence="9" key="1">
    <citation type="submission" date="2022-01" db="EMBL/GenBank/DDBJ databases">
        <authorList>
            <person name="Braso-Vives M."/>
        </authorList>
    </citation>
    <scope>NUCLEOTIDE SEQUENCE</scope>
</reference>
<dbReference type="PROSITE" id="PS00237">
    <property type="entry name" value="G_PROTEIN_RECEP_F1_1"/>
    <property type="match status" value="1"/>
</dbReference>
<evidence type="ECO:0000259" key="8">
    <source>
        <dbReference type="PROSITE" id="PS50262"/>
    </source>
</evidence>
<keyword evidence="10" id="KW-1185">Reference proteome</keyword>
<evidence type="ECO:0000256" key="5">
    <source>
        <dbReference type="ARBA" id="ARBA00023136"/>
    </source>
</evidence>
<dbReference type="SUPFAM" id="SSF81321">
    <property type="entry name" value="Family A G protein-coupled receptor-like"/>
    <property type="match status" value="1"/>
</dbReference>
<comment type="subcellular location">
    <subcellularLocation>
        <location evidence="1">Cell membrane</location>
        <topology evidence="1">Multi-pass membrane protein</topology>
    </subcellularLocation>
</comment>
<keyword evidence="6" id="KW-0675">Receptor</keyword>
<feature type="domain" description="G-protein coupled receptors family 1 profile" evidence="8">
    <location>
        <begin position="68"/>
        <end position="156"/>
    </location>
</feature>
<comment type="similarity">
    <text evidence="6">Belongs to the G-protein coupled receptor 1 family.</text>
</comment>
<evidence type="ECO:0000313" key="9">
    <source>
        <dbReference type="EMBL" id="CAH1231560.1"/>
    </source>
</evidence>
<dbReference type="AlphaFoldDB" id="A0A8J9YNG2"/>
<name>A0A8J9YNG2_BRALA</name>
<dbReference type="PRINTS" id="PR00237">
    <property type="entry name" value="GPCRRHODOPSN"/>
</dbReference>
<keyword evidence="2" id="KW-1003">Cell membrane</keyword>
<dbReference type="PROSITE" id="PS50262">
    <property type="entry name" value="G_PROTEIN_RECEP_F1_2"/>
    <property type="match status" value="1"/>
</dbReference>
<dbReference type="EMBL" id="OV696686">
    <property type="protein sequence ID" value="CAH1231560.1"/>
    <property type="molecule type" value="Genomic_DNA"/>
</dbReference>
<gene>
    <name evidence="9" type="primary">Hypp391</name>
    <name evidence="9" type="ORF">BLAG_LOCUS1286</name>
</gene>
<evidence type="ECO:0000256" key="3">
    <source>
        <dbReference type="ARBA" id="ARBA00022692"/>
    </source>
</evidence>
<evidence type="ECO:0000256" key="2">
    <source>
        <dbReference type="ARBA" id="ARBA00022475"/>
    </source>
</evidence>
<dbReference type="InterPro" id="IPR017452">
    <property type="entry name" value="GPCR_Rhodpsn_7TM"/>
</dbReference>
<dbReference type="Proteomes" id="UP000838412">
    <property type="component" value="Chromosome 1"/>
</dbReference>
<protein>
    <submittedName>
        <fullName evidence="9">Hypp391 protein</fullName>
    </submittedName>
</protein>
<keyword evidence="6" id="KW-0297">G-protein coupled receptor</keyword>
<evidence type="ECO:0000313" key="10">
    <source>
        <dbReference type="Proteomes" id="UP000838412"/>
    </source>
</evidence>
<dbReference type="PANTHER" id="PTHR22750">
    <property type="entry name" value="G-PROTEIN COUPLED RECEPTOR"/>
    <property type="match status" value="1"/>
</dbReference>
<evidence type="ECO:0000256" key="1">
    <source>
        <dbReference type="ARBA" id="ARBA00004651"/>
    </source>
</evidence>
<feature type="transmembrane region" description="Helical" evidence="7">
    <location>
        <begin position="89"/>
        <end position="113"/>
    </location>
</feature>
<feature type="transmembrane region" description="Helical" evidence="7">
    <location>
        <begin position="119"/>
        <end position="142"/>
    </location>
</feature>
<dbReference type="GO" id="GO:0004930">
    <property type="term" value="F:G protein-coupled receptor activity"/>
    <property type="evidence" value="ECO:0007669"/>
    <property type="project" value="UniProtKB-KW"/>
</dbReference>
<organism evidence="9 10">
    <name type="scientific">Branchiostoma lanceolatum</name>
    <name type="common">Common lancelet</name>
    <name type="synonym">Amphioxus lanceolatum</name>
    <dbReference type="NCBI Taxonomy" id="7740"/>
    <lineage>
        <taxon>Eukaryota</taxon>
        <taxon>Metazoa</taxon>
        <taxon>Chordata</taxon>
        <taxon>Cephalochordata</taxon>
        <taxon>Leptocardii</taxon>
        <taxon>Amphioxiformes</taxon>
        <taxon>Branchiostomatidae</taxon>
        <taxon>Branchiostoma</taxon>
    </lineage>
</organism>
<feature type="transmembrane region" description="Helical" evidence="7">
    <location>
        <begin position="54"/>
        <end position="77"/>
    </location>
</feature>
<evidence type="ECO:0000256" key="6">
    <source>
        <dbReference type="RuleBase" id="RU000688"/>
    </source>
</evidence>
<dbReference type="OrthoDB" id="9894741at2759"/>
<keyword evidence="6" id="KW-0807">Transducer</keyword>
<dbReference type="GO" id="GO:0005886">
    <property type="term" value="C:plasma membrane"/>
    <property type="evidence" value="ECO:0007669"/>
    <property type="project" value="UniProtKB-SubCell"/>
</dbReference>
<proteinExistence type="inferred from homology"/>
<accession>A0A8J9YNG2</accession>
<keyword evidence="4 7" id="KW-1133">Transmembrane helix</keyword>
<keyword evidence="5 7" id="KW-0472">Membrane</keyword>
<keyword evidence="3 6" id="KW-0812">Transmembrane</keyword>
<dbReference type="Gene3D" id="1.20.1070.10">
    <property type="entry name" value="Rhodopsin 7-helix transmembrane proteins"/>
    <property type="match status" value="1"/>
</dbReference>
<evidence type="ECO:0000256" key="7">
    <source>
        <dbReference type="SAM" id="Phobius"/>
    </source>
</evidence>
<sequence>MNYSSVNFTGGNSTVYETFKPCFRWYRENKMDYDLALAACSHLPVPILDENRKVGIASAVLGTVALFTNGVVLSTVLKNHQLCKPMYLFVANLATTDCLAGLLSFFLCAGFQLELPSPLRMLSIVCSFLLMLVLSAVGVVLLSMDRYLAILHPIFY</sequence>
<dbReference type="Pfam" id="PF00001">
    <property type="entry name" value="7tm_1"/>
    <property type="match status" value="1"/>
</dbReference>